<protein>
    <submittedName>
        <fullName evidence="1">Uncharacterized protein</fullName>
    </submittedName>
</protein>
<evidence type="ECO:0000313" key="2">
    <source>
        <dbReference type="Proteomes" id="UP000190188"/>
    </source>
</evidence>
<dbReference type="Pfam" id="PF17294">
    <property type="entry name" value="Lipoprotein_22"/>
    <property type="match status" value="1"/>
</dbReference>
<proteinExistence type="predicted"/>
<organism evidence="1 2">
    <name type="scientific">Paenibacillus selenitireducens</name>
    <dbReference type="NCBI Taxonomy" id="1324314"/>
    <lineage>
        <taxon>Bacteria</taxon>
        <taxon>Bacillati</taxon>
        <taxon>Bacillota</taxon>
        <taxon>Bacilli</taxon>
        <taxon>Bacillales</taxon>
        <taxon>Paenibacillaceae</taxon>
        <taxon>Paenibacillus</taxon>
    </lineage>
</organism>
<reference evidence="1 2" key="1">
    <citation type="submission" date="2017-01" db="EMBL/GenBank/DDBJ databases">
        <title>Genome analysis of Paenibacillus selenitrireducens ES3-24.</title>
        <authorList>
            <person name="Xu D."/>
            <person name="Yao R."/>
            <person name="Zheng S."/>
        </authorList>
    </citation>
    <scope>NUCLEOTIDE SEQUENCE [LARGE SCALE GENOMIC DNA]</scope>
    <source>
        <strain evidence="1 2">ES3-24</strain>
    </source>
</reference>
<dbReference type="InterPro" id="IPR035253">
    <property type="entry name" value="Lipoprotein_22_bac"/>
</dbReference>
<evidence type="ECO:0000313" key="1">
    <source>
        <dbReference type="EMBL" id="OPA75699.1"/>
    </source>
</evidence>
<name>A0A1T2X741_9BACL</name>
<dbReference type="Proteomes" id="UP000190188">
    <property type="component" value="Unassembled WGS sequence"/>
</dbReference>
<gene>
    <name evidence="1" type="ORF">BVG16_20420</name>
</gene>
<comment type="caution">
    <text evidence="1">The sequence shown here is derived from an EMBL/GenBank/DDBJ whole genome shotgun (WGS) entry which is preliminary data.</text>
</comment>
<keyword evidence="2" id="KW-1185">Reference proteome</keyword>
<accession>A0A1T2X741</accession>
<dbReference type="EMBL" id="MSZX01000008">
    <property type="protein sequence ID" value="OPA75699.1"/>
    <property type="molecule type" value="Genomic_DNA"/>
</dbReference>
<dbReference type="AlphaFoldDB" id="A0A1T2X741"/>
<dbReference type="OrthoDB" id="2617138at2"/>
<dbReference type="STRING" id="1324314.BVG16_20420"/>
<sequence length="104" mass="11953">MNEFYPYDKLYHSIAPQAMGVILYGDTEAVQSDMERVMKELKTSEIHTMKVVDDVEQRGIILKKSTAESLLAKGLFRKVRRGRTVCEGRTRCINDTGRTLEREV</sequence>